<accession>Q8R8H7</accession>
<dbReference type="KEGG" id="tte:TTE2022"/>
<dbReference type="HOGENOM" id="CLU_2631514_0_0_9"/>
<gene>
    <name evidence="1" type="ordered locus">TTE2022</name>
</gene>
<dbReference type="Proteomes" id="UP000000555">
    <property type="component" value="Chromosome"/>
</dbReference>
<evidence type="ECO:0000313" key="2">
    <source>
        <dbReference type="Proteomes" id="UP000000555"/>
    </source>
</evidence>
<reference evidence="1 2" key="1">
    <citation type="journal article" date="2002" name="Genome Res.">
        <title>A complete sequence of the T. tengcongensis genome.</title>
        <authorList>
            <person name="Bao Q."/>
            <person name="Tian Y."/>
            <person name="Li W."/>
            <person name="Xu Z."/>
            <person name="Xuan Z."/>
            <person name="Hu S."/>
            <person name="Dong W."/>
            <person name="Yang J."/>
            <person name="Chen Y."/>
            <person name="Xue Y."/>
            <person name="Xu Y."/>
            <person name="Lai X."/>
            <person name="Huang L."/>
            <person name="Dong X."/>
            <person name="Ma Y."/>
            <person name="Ling L."/>
            <person name="Tan H."/>
            <person name="Chen R."/>
            <person name="Wang J."/>
            <person name="Yu J."/>
            <person name="Yang H."/>
        </authorList>
    </citation>
    <scope>NUCLEOTIDE SEQUENCE [LARGE SCALE GENOMIC DNA]</scope>
    <source>
        <strain evidence="2">DSM 15242 / JCM 11007 / NBRC 100824 / MB4</strain>
    </source>
</reference>
<dbReference type="RefSeq" id="WP_011026137.1">
    <property type="nucleotide sequence ID" value="NC_003869.1"/>
</dbReference>
<evidence type="ECO:0000313" key="1">
    <source>
        <dbReference type="EMBL" id="AAM25199.1"/>
    </source>
</evidence>
<name>Q8R8H7_CALS4</name>
<protein>
    <submittedName>
        <fullName evidence="1">Uncharacterized protein</fullName>
    </submittedName>
</protein>
<proteinExistence type="predicted"/>
<keyword evidence="2" id="KW-1185">Reference proteome</keyword>
<organism evidence="1 2">
    <name type="scientific">Caldanaerobacter subterraneus subsp. tengcongensis (strain DSM 15242 / JCM 11007 / NBRC 100824 / MB4)</name>
    <name type="common">Thermoanaerobacter tengcongensis</name>
    <dbReference type="NCBI Taxonomy" id="273068"/>
    <lineage>
        <taxon>Bacteria</taxon>
        <taxon>Bacillati</taxon>
        <taxon>Bacillota</taxon>
        <taxon>Clostridia</taxon>
        <taxon>Thermoanaerobacterales</taxon>
        <taxon>Thermoanaerobacteraceae</taxon>
        <taxon>Caldanaerobacter</taxon>
    </lineage>
</organism>
<dbReference type="STRING" id="273068.TTE2022"/>
<sequence>MLYLINFTDPNDKDIQMDLIIETPLSKKVVEQTIERILEKSKEIWNKDAYATLDEILAEEIAKEFKMLDYEFITFPW</sequence>
<dbReference type="EMBL" id="AE008691">
    <property type="protein sequence ID" value="AAM25199.1"/>
    <property type="molecule type" value="Genomic_DNA"/>
</dbReference>
<dbReference type="AlphaFoldDB" id="Q8R8H7"/>